<dbReference type="AlphaFoldDB" id="G7YMQ2"/>
<dbReference type="InterPro" id="IPR029004">
    <property type="entry name" value="Ribosomal_eL28/Mak16"/>
</dbReference>
<keyword evidence="3" id="KW-0687">Ribonucleoprotein</keyword>
<evidence type="ECO:0000256" key="1">
    <source>
        <dbReference type="ARBA" id="ARBA00007926"/>
    </source>
</evidence>
<name>G7YMQ2_CLOSI</name>
<reference key="2">
    <citation type="submission" date="2011-10" db="EMBL/GenBank/DDBJ databases">
        <title>The genome and transcriptome sequence of Clonorchis sinensis provide insights into the carcinogenic liver fluke.</title>
        <authorList>
            <person name="Wang X."/>
            <person name="Huang Y."/>
            <person name="Chen W."/>
            <person name="Liu H."/>
            <person name="Guo L."/>
            <person name="Chen Y."/>
            <person name="Luo F."/>
            <person name="Zhou W."/>
            <person name="Sun J."/>
            <person name="Mao Q."/>
            <person name="Liang P."/>
            <person name="Zhou C."/>
            <person name="Tian Y."/>
            <person name="Men J."/>
            <person name="Lv X."/>
            <person name="Huang L."/>
            <person name="Zhou J."/>
            <person name="Hu Y."/>
            <person name="Li R."/>
            <person name="Zhang F."/>
            <person name="Lei H."/>
            <person name="Li X."/>
            <person name="Hu X."/>
            <person name="Liang C."/>
            <person name="Xu J."/>
            <person name="Wu Z."/>
            <person name="Yu X."/>
        </authorList>
    </citation>
    <scope>NUCLEOTIDE SEQUENCE</scope>
    <source>
        <strain>Henan</strain>
    </source>
</reference>
<keyword evidence="8" id="KW-1185">Reference proteome</keyword>
<dbReference type="GO" id="GO:0006412">
    <property type="term" value="P:translation"/>
    <property type="evidence" value="ECO:0007669"/>
    <property type="project" value="InterPro"/>
</dbReference>
<protein>
    <recommendedName>
        <fullName evidence="4">Large ribosomal subunit protein eL28</fullName>
    </recommendedName>
    <alternativeName>
        <fullName evidence="5">60S ribosomal protein L28</fullName>
    </alternativeName>
</protein>
<dbReference type="Gene3D" id="3.30.390.110">
    <property type="match status" value="1"/>
</dbReference>
<dbReference type="PANTHER" id="PTHR10544">
    <property type="entry name" value="60S RIBOSOMAL PROTEIN L28"/>
    <property type="match status" value="1"/>
</dbReference>
<dbReference type="InterPro" id="IPR002672">
    <property type="entry name" value="Ribosomal_eL28"/>
</dbReference>
<dbReference type="GO" id="GO:0003735">
    <property type="term" value="F:structural constituent of ribosome"/>
    <property type="evidence" value="ECO:0007669"/>
    <property type="project" value="InterPro"/>
</dbReference>
<dbReference type="GO" id="GO:0005840">
    <property type="term" value="C:ribosome"/>
    <property type="evidence" value="ECO:0007669"/>
    <property type="project" value="UniProtKB-KW"/>
</dbReference>
<reference evidence="7" key="1">
    <citation type="journal article" date="2011" name="Genome Biol.">
        <title>The draft genome of the carcinogenic human liver fluke Clonorchis sinensis.</title>
        <authorList>
            <person name="Wang X."/>
            <person name="Chen W."/>
            <person name="Huang Y."/>
            <person name="Sun J."/>
            <person name="Men J."/>
            <person name="Liu H."/>
            <person name="Luo F."/>
            <person name="Guo L."/>
            <person name="Lv X."/>
            <person name="Deng C."/>
            <person name="Zhou C."/>
            <person name="Fan Y."/>
            <person name="Li X."/>
            <person name="Huang L."/>
            <person name="Hu Y."/>
            <person name="Liang C."/>
            <person name="Hu X."/>
            <person name="Xu J."/>
            <person name="Yu X."/>
        </authorList>
    </citation>
    <scope>NUCLEOTIDE SEQUENCE [LARGE SCALE GENOMIC DNA]</scope>
    <source>
        <strain evidence="7">Henan</strain>
    </source>
</reference>
<dbReference type="FunFam" id="3.30.390.110:FF:000002">
    <property type="entry name" value="60S ribosomal protein L28"/>
    <property type="match status" value="1"/>
</dbReference>
<accession>G7YMQ2</accession>
<dbReference type="EMBL" id="DF143807">
    <property type="protein sequence ID" value="GAA54233.1"/>
    <property type="molecule type" value="Genomic_DNA"/>
</dbReference>
<proteinExistence type="inferred from homology"/>
<dbReference type="GO" id="GO:1990904">
    <property type="term" value="C:ribonucleoprotein complex"/>
    <property type="evidence" value="ECO:0007669"/>
    <property type="project" value="UniProtKB-KW"/>
</dbReference>
<feature type="domain" description="Ribosomal eL28/Mak16" evidence="6">
    <location>
        <begin position="86"/>
        <end position="190"/>
    </location>
</feature>
<dbReference type="Pfam" id="PF01778">
    <property type="entry name" value="Ribosomal_L28e"/>
    <property type="match status" value="1"/>
</dbReference>
<comment type="similarity">
    <text evidence="1">Belongs to the eukaryotic ribosomal protein eL28 family.</text>
</comment>
<evidence type="ECO:0000313" key="8">
    <source>
        <dbReference type="Proteomes" id="UP000008909"/>
    </source>
</evidence>
<evidence type="ECO:0000256" key="5">
    <source>
        <dbReference type="ARBA" id="ARBA00035330"/>
    </source>
</evidence>
<evidence type="ECO:0000256" key="3">
    <source>
        <dbReference type="ARBA" id="ARBA00023274"/>
    </source>
</evidence>
<evidence type="ECO:0000259" key="6">
    <source>
        <dbReference type="Pfam" id="PF01778"/>
    </source>
</evidence>
<evidence type="ECO:0000256" key="2">
    <source>
        <dbReference type="ARBA" id="ARBA00022980"/>
    </source>
</evidence>
<dbReference type="Proteomes" id="UP000008909">
    <property type="component" value="Unassembled WGS sequence"/>
</dbReference>
<evidence type="ECO:0000313" key="7">
    <source>
        <dbReference type="EMBL" id="GAA54233.1"/>
    </source>
</evidence>
<sequence>MALRLLRLDLGNLAVLQSHRSTELPDVSLGELSVQQLQTELNTPLGFNAPVAFDNIRDPTAVTAQATTSTRVTLVPKFNRDMSSHLVWDLVKRNNCFLMKRGNEQFSRDPLNMKGKNCFMYSGLVHKKAIGIKPEKYGKGIVLITKKPGYDHKPAKAVVRTKYVRGRRRTLQKIRNMICRQKYRRELKMVNRFSSFSCMMASVTIVLVCAQLMVQFNATDVSGPRVSFARVICKMRTNRLATERLADPDVRRTYQNCLLGSLSKAPPSDVNSHWDEIAASLHSARNFDWHDATRRTQALDIIPNDGTPCISEKYPSLPRTQPDATDYQTSSEYILEEEEKAQVFLDELIKVIPSFGMHFASTKCKVMLLDISILEVVLILIVV</sequence>
<keyword evidence="2 7" id="KW-0689">Ribosomal protein</keyword>
<gene>
    <name evidence="7" type="ORF">CLF_112863</name>
</gene>
<evidence type="ECO:0000256" key="4">
    <source>
        <dbReference type="ARBA" id="ARBA00035223"/>
    </source>
</evidence>
<organism evidence="7 8">
    <name type="scientific">Clonorchis sinensis</name>
    <name type="common">Chinese liver fluke</name>
    <dbReference type="NCBI Taxonomy" id="79923"/>
    <lineage>
        <taxon>Eukaryota</taxon>
        <taxon>Metazoa</taxon>
        <taxon>Spiralia</taxon>
        <taxon>Lophotrochozoa</taxon>
        <taxon>Platyhelminthes</taxon>
        <taxon>Trematoda</taxon>
        <taxon>Digenea</taxon>
        <taxon>Opisthorchiida</taxon>
        <taxon>Opisthorchiata</taxon>
        <taxon>Opisthorchiidae</taxon>
        <taxon>Clonorchis</taxon>
    </lineage>
</organism>